<organism evidence="1 2">
    <name type="scientific">Puccinia sorghi</name>
    <dbReference type="NCBI Taxonomy" id="27349"/>
    <lineage>
        <taxon>Eukaryota</taxon>
        <taxon>Fungi</taxon>
        <taxon>Dikarya</taxon>
        <taxon>Basidiomycota</taxon>
        <taxon>Pucciniomycotina</taxon>
        <taxon>Pucciniomycetes</taxon>
        <taxon>Pucciniales</taxon>
        <taxon>Pucciniaceae</taxon>
        <taxon>Puccinia</taxon>
    </lineage>
</organism>
<keyword evidence="2" id="KW-1185">Reference proteome</keyword>
<dbReference type="CDD" id="cd09272">
    <property type="entry name" value="RNase_HI_RT_Ty1"/>
    <property type="match status" value="1"/>
</dbReference>
<dbReference type="STRING" id="27349.A0A0L6UWG8"/>
<evidence type="ECO:0000313" key="2">
    <source>
        <dbReference type="Proteomes" id="UP000037035"/>
    </source>
</evidence>
<sequence length="256" mass="28994">MILLWFSNSTAHSPDTLLGMNILVNDNSIELSQPGLIRKGLEMLSTYTGILNYLACRTRPDLAATVSILSRFNQKPGLSHWKEVIPRWKYLKGTSDLGLLLRPKKDKILDRISCGSLALWKSCPFLWNSKNQKNITMSLTESELNSLSDREQENQWLTFLIEELWKTKLAPTLFHIENKGLLEKLKNFGSNSKTKHLDIKAKNLHEKFKNEEIAVELILSLKMVADSLTKAAPHSSIKKLLDQCLSVLSSTTKEGC</sequence>
<gene>
    <name evidence="1" type="ORF">VP01_3643g1</name>
</gene>
<dbReference type="AlphaFoldDB" id="A0A0L6UWG8"/>
<accession>A0A0L6UWG8</accession>
<protein>
    <submittedName>
        <fullName evidence="1">Uncharacterized protein</fullName>
    </submittedName>
</protein>
<dbReference type="VEuPathDB" id="FungiDB:VP01_3643g1"/>
<comment type="caution">
    <text evidence="1">The sequence shown here is derived from an EMBL/GenBank/DDBJ whole genome shotgun (WGS) entry which is preliminary data.</text>
</comment>
<dbReference type="PANTHER" id="PTHR11439:SF467">
    <property type="entry name" value="INTEGRASE CATALYTIC DOMAIN-CONTAINING PROTEIN"/>
    <property type="match status" value="1"/>
</dbReference>
<dbReference type="EMBL" id="LAVV01008661">
    <property type="protein sequence ID" value="KNZ52225.1"/>
    <property type="molecule type" value="Genomic_DNA"/>
</dbReference>
<proteinExistence type="predicted"/>
<dbReference type="Proteomes" id="UP000037035">
    <property type="component" value="Unassembled WGS sequence"/>
</dbReference>
<evidence type="ECO:0000313" key="1">
    <source>
        <dbReference type="EMBL" id="KNZ52225.1"/>
    </source>
</evidence>
<name>A0A0L6UWG8_9BASI</name>
<reference evidence="1 2" key="1">
    <citation type="submission" date="2015-08" db="EMBL/GenBank/DDBJ databases">
        <title>Next Generation Sequencing and Analysis of the Genome of Puccinia sorghi L Schw, the Causal Agent of Maize Common Rust.</title>
        <authorList>
            <person name="Rochi L."/>
            <person name="Burguener G."/>
            <person name="Darino M."/>
            <person name="Turjanski A."/>
            <person name="Kreff E."/>
            <person name="Dieguez M.J."/>
            <person name="Sacco F."/>
        </authorList>
    </citation>
    <scope>NUCLEOTIDE SEQUENCE [LARGE SCALE GENOMIC DNA]</scope>
    <source>
        <strain evidence="1 2">RO10H11247</strain>
    </source>
</reference>
<dbReference type="PANTHER" id="PTHR11439">
    <property type="entry name" value="GAG-POL-RELATED RETROTRANSPOSON"/>
    <property type="match status" value="1"/>
</dbReference>
<dbReference type="OrthoDB" id="3344688at2759"/>